<evidence type="ECO:0000256" key="3">
    <source>
        <dbReference type="SAM" id="SignalP"/>
    </source>
</evidence>
<gene>
    <name evidence="5" type="ORF">PQO03_00865</name>
</gene>
<keyword evidence="3" id="KW-0732">Signal</keyword>
<feature type="domain" description="Sulfatase N-terminal" evidence="4">
    <location>
        <begin position="20"/>
        <end position="351"/>
    </location>
</feature>
<dbReference type="EMBL" id="CP117811">
    <property type="protein sequence ID" value="WDE96516.1"/>
    <property type="molecule type" value="Genomic_DNA"/>
</dbReference>
<organism evidence="5 6">
    <name type="scientific">Lentisphaera profundi</name>
    <dbReference type="NCBI Taxonomy" id="1658616"/>
    <lineage>
        <taxon>Bacteria</taxon>
        <taxon>Pseudomonadati</taxon>
        <taxon>Lentisphaerota</taxon>
        <taxon>Lentisphaeria</taxon>
        <taxon>Lentisphaerales</taxon>
        <taxon>Lentisphaeraceae</taxon>
        <taxon>Lentisphaera</taxon>
    </lineage>
</organism>
<dbReference type="InterPro" id="IPR000917">
    <property type="entry name" value="Sulfatase_N"/>
</dbReference>
<dbReference type="SUPFAM" id="SSF53649">
    <property type="entry name" value="Alkaline phosphatase-like"/>
    <property type="match status" value="1"/>
</dbReference>
<dbReference type="RefSeq" id="WP_274150581.1">
    <property type="nucleotide sequence ID" value="NZ_CP117811.1"/>
</dbReference>
<dbReference type="Gene3D" id="3.40.720.10">
    <property type="entry name" value="Alkaline Phosphatase, subunit A"/>
    <property type="match status" value="1"/>
</dbReference>
<name>A0ABY7VQP7_9BACT</name>
<accession>A0ABY7VQP7</accession>
<dbReference type="PANTHER" id="PTHR42693:SF53">
    <property type="entry name" value="ENDO-4-O-SULFATASE"/>
    <property type="match status" value="1"/>
</dbReference>
<evidence type="ECO:0000256" key="1">
    <source>
        <dbReference type="ARBA" id="ARBA00008779"/>
    </source>
</evidence>
<reference evidence="5 6" key="1">
    <citation type="submission" date="2023-02" db="EMBL/GenBank/DDBJ databases">
        <title>Genome sequence of Lentisphaera profundi SAORIC-696.</title>
        <authorList>
            <person name="Kim e."/>
            <person name="Cho J.-C."/>
            <person name="Choi A."/>
            <person name="Kang I."/>
        </authorList>
    </citation>
    <scope>NUCLEOTIDE SEQUENCE [LARGE SCALE GENOMIC DNA]</scope>
    <source>
        <strain evidence="5 6">SAORIC-696</strain>
    </source>
</reference>
<keyword evidence="2" id="KW-0378">Hydrolase</keyword>
<evidence type="ECO:0000313" key="6">
    <source>
        <dbReference type="Proteomes" id="UP001214250"/>
    </source>
</evidence>
<dbReference type="InterPro" id="IPR050738">
    <property type="entry name" value="Sulfatase"/>
</dbReference>
<proteinExistence type="inferred from homology"/>
<sequence length="495" mass="55497">MRFLSLLLLFSLCTTASDKPNIIVILSDDVGFEEFGVYGVRKEASKTPNIDRLAERGVAFQTCWGQAICGPSRAVFFSGNYALHTGRYDNKLNFIPNGDVRKNKLPQFTKILHDGGYRVGFAGKWHNDLGGKLGLENDKLGIDEYVYYASANTLEKITGETLVPDENWEVGALSKEVITSRYWKPHLAKNGKLMKTTMNDYGPDIYTDFICDFIKRNAQAKQPFLAVYPMALAHTAHTVTPIEVAAGAKPSNKHYRKGSPEGRKCFENQIRYMDKLVGKIVEQVEKSGVAENTIIIYSSDNGTTSSSKGRGVEYGIHVPMIVAGAGIKQRGMVSQLTDFTDVLPTLVDFAGLSLPKDKNVDGNSLKLFLTGNSEKTKPVIYAFPGISRLVRTEDFMLEAVAPLYDKPRGRFYKTHGSFDGRGYENVTHNAEYAIKRKEFDQLMNDYPSTLPTDFKDPLWKSYKGMDKGLKHFQSKGQIKNHLSHPEEYKFYDSSF</sequence>
<evidence type="ECO:0000259" key="4">
    <source>
        <dbReference type="Pfam" id="PF00884"/>
    </source>
</evidence>
<dbReference type="Pfam" id="PF00884">
    <property type="entry name" value="Sulfatase"/>
    <property type="match status" value="1"/>
</dbReference>
<evidence type="ECO:0000313" key="5">
    <source>
        <dbReference type="EMBL" id="WDE96516.1"/>
    </source>
</evidence>
<feature type="chain" id="PRO_5046762320" evidence="3">
    <location>
        <begin position="17"/>
        <end position="495"/>
    </location>
</feature>
<dbReference type="PANTHER" id="PTHR42693">
    <property type="entry name" value="ARYLSULFATASE FAMILY MEMBER"/>
    <property type="match status" value="1"/>
</dbReference>
<protein>
    <submittedName>
        <fullName evidence="5">Sulfatase-like hydrolase/transferase</fullName>
    </submittedName>
</protein>
<comment type="similarity">
    <text evidence="1">Belongs to the sulfatase family.</text>
</comment>
<dbReference type="InterPro" id="IPR017850">
    <property type="entry name" value="Alkaline_phosphatase_core_sf"/>
</dbReference>
<dbReference type="Proteomes" id="UP001214250">
    <property type="component" value="Chromosome 1"/>
</dbReference>
<evidence type="ECO:0000256" key="2">
    <source>
        <dbReference type="ARBA" id="ARBA00022801"/>
    </source>
</evidence>
<feature type="signal peptide" evidence="3">
    <location>
        <begin position="1"/>
        <end position="16"/>
    </location>
</feature>
<keyword evidence="6" id="KW-1185">Reference proteome</keyword>